<evidence type="ECO:0000313" key="2">
    <source>
        <dbReference type="EMBL" id="EST05866.1"/>
    </source>
</evidence>
<keyword evidence="1" id="KW-0175">Coiled coil</keyword>
<feature type="coiled-coil region" evidence="1">
    <location>
        <begin position="70"/>
        <end position="97"/>
    </location>
</feature>
<dbReference type="OrthoDB" id="3364152at2759"/>
<organism evidence="2 3">
    <name type="scientific">Kalmanozyma brasiliensis (strain GHG001)</name>
    <name type="common">Yeast</name>
    <name type="synonym">Pseudozyma brasiliensis</name>
    <dbReference type="NCBI Taxonomy" id="1365824"/>
    <lineage>
        <taxon>Eukaryota</taxon>
        <taxon>Fungi</taxon>
        <taxon>Dikarya</taxon>
        <taxon>Basidiomycota</taxon>
        <taxon>Ustilaginomycotina</taxon>
        <taxon>Ustilaginomycetes</taxon>
        <taxon>Ustilaginales</taxon>
        <taxon>Ustilaginaceae</taxon>
        <taxon>Kalmanozyma</taxon>
    </lineage>
</organism>
<dbReference type="EMBL" id="KI545884">
    <property type="protein sequence ID" value="EST05866.1"/>
    <property type="molecule type" value="Genomic_DNA"/>
</dbReference>
<protein>
    <submittedName>
        <fullName evidence="2">Uncharacterized protein</fullName>
    </submittedName>
</protein>
<dbReference type="eggNOG" id="ENOG502SYA0">
    <property type="taxonomic scope" value="Eukaryota"/>
</dbReference>
<dbReference type="HOGENOM" id="CLU_2172132_0_0_1"/>
<gene>
    <name evidence="2" type="ORF">PSEUBRA_SCAF4g05027</name>
</gene>
<dbReference type="Proteomes" id="UP000019377">
    <property type="component" value="Unassembled WGS sequence"/>
</dbReference>
<name>V5E6H1_KALBG</name>
<accession>V5E6H1</accession>
<proteinExistence type="predicted"/>
<dbReference type="GeneID" id="27421101"/>
<evidence type="ECO:0000313" key="3">
    <source>
        <dbReference type="Proteomes" id="UP000019377"/>
    </source>
</evidence>
<reference evidence="3" key="1">
    <citation type="journal article" date="2013" name="Genome Announc.">
        <title>Draft genome sequence of Pseudozyma brasiliensis sp. nov. strain GHG001, a high producer of endo-1,4-xylanase isolated from an insect pest of sugarcane.</title>
        <authorList>
            <person name="Oliveira J.V.D.C."/>
            <person name="dos Santos R.A.C."/>
            <person name="Borges T.A."/>
            <person name="Riano-Pachon D.M."/>
            <person name="Goldman G.H."/>
        </authorList>
    </citation>
    <scope>NUCLEOTIDE SEQUENCE [LARGE SCALE GENOMIC DNA]</scope>
    <source>
        <strain evidence="3">GHG001</strain>
    </source>
</reference>
<sequence length="110" mass="12559">MQITTQGLIECGHRLRAIQTELAHSNAPQLAPLVDAIQNRENTVLRKVVERDQLRKTTLKPEDGQVERDEDEARERIKALDEEVKLVRTEIAELMQEVYAESVELQLAEG</sequence>
<dbReference type="AlphaFoldDB" id="V5E6H1"/>
<evidence type="ECO:0000256" key="1">
    <source>
        <dbReference type="SAM" id="Coils"/>
    </source>
</evidence>
<keyword evidence="3" id="KW-1185">Reference proteome</keyword>